<dbReference type="EMBL" id="CP042914">
    <property type="protein sequence ID" value="QEG40501.1"/>
    <property type="molecule type" value="Genomic_DNA"/>
</dbReference>
<reference evidence="1 2" key="1">
    <citation type="submission" date="2019-08" db="EMBL/GenBank/DDBJ databases">
        <title>Deep-cultivation of Planctomycetes and their phenomic and genomic characterization uncovers novel biology.</title>
        <authorList>
            <person name="Wiegand S."/>
            <person name="Jogler M."/>
            <person name="Boedeker C."/>
            <person name="Pinto D."/>
            <person name="Vollmers J."/>
            <person name="Rivas-Marin E."/>
            <person name="Kohn T."/>
            <person name="Peeters S.H."/>
            <person name="Heuer A."/>
            <person name="Rast P."/>
            <person name="Oberbeckmann S."/>
            <person name="Bunk B."/>
            <person name="Jeske O."/>
            <person name="Meyerdierks A."/>
            <person name="Storesund J.E."/>
            <person name="Kallscheuer N."/>
            <person name="Luecker S."/>
            <person name="Lage O.M."/>
            <person name="Pohl T."/>
            <person name="Merkel B.J."/>
            <person name="Hornburger P."/>
            <person name="Mueller R.-W."/>
            <person name="Bruemmer F."/>
            <person name="Labrenz M."/>
            <person name="Spormann A.M."/>
            <person name="Op den Camp H."/>
            <person name="Overmann J."/>
            <person name="Amann R."/>
            <person name="Jetten M.S.M."/>
            <person name="Mascher T."/>
            <person name="Medema M.H."/>
            <person name="Devos D.P."/>
            <person name="Kaster A.-K."/>
            <person name="Ovreas L."/>
            <person name="Rohde M."/>
            <person name="Galperin M.Y."/>
            <person name="Jogler C."/>
        </authorList>
    </citation>
    <scope>NUCLEOTIDE SEQUENCE [LARGE SCALE GENOMIC DNA]</scope>
    <source>
        <strain evidence="1 2">UC8</strain>
    </source>
</reference>
<dbReference type="Proteomes" id="UP000325286">
    <property type="component" value="Chromosome"/>
</dbReference>
<accession>A0A5B9R2L1</accession>
<dbReference type="KEGG" id="rul:UC8_25130"/>
<dbReference type="RefSeq" id="WP_202908860.1">
    <property type="nucleotide sequence ID" value="NZ_CP042914.1"/>
</dbReference>
<evidence type="ECO:0008006" key="3">
    <source>
        <dbReference type="Google" id="ProtNLM"/>
    </source>
</evidence>
<name>A0A5B9R2L1_9BACT</name>
<proteinExistence type="predicted"/>
<organism evidence="1 2">
    <name type="scientific">Roseimaritima ulvae</name>
    <dbReference type="NCBI Taxonomy" id="980254"/>
    <lineage>
        <taxon>Bacteria</taxon>
        <taxon>Pseudomonadati</taxon>
        <taxon>Planctomycetota</taxon>
        <taxon>Planctomycetia</taxon>
        <taxon>Pirellulales</taxon>
        <taxon>Pirellulaceae</taxon>
        <taxon>Roseimaritima</taxon>
    </lineage>
</organism>
<keyword evidence="2" id="KW-1185">Reference proteome</keyword>
<dbReference type="Gene3D" id="3.10.310.30">
    <property type="match status" value="1"/>
</dbReference>
<dbReference type="InterPro" id="IPR016877">
    <property type="entry name" value="UCP028235"/>
</dbReference>
<evidence type="ECO:0000313" key="1">
    <source>
        <dbReference type="EMBL" id="QEG40501.1"/>
    </source>
</evidence>
<dbReference type="PIRSF" id="PIRSF028235">
    <property type="entry name" value="UCP028235"/>
    <property type="match status" value="1"/>
</dbReference>
<evidence type="ECO:0000313" key="2">
    <source>
        <dbReference type="Proteomes" id="UP000325286"/>
    </source>
</evidence>
<protein>
    <recommendedName>
        <fullName evidence="3">Exopolyphosphatase</fullName>
    </recommendedName>
</protein>
<gene>
    <name evidence="1" type="ORF">UC8_25130</name>
</gene>
<sequence length="316" mass="35600">MIAKQKYRLLTRSDFDGLVCAVLLKDLGILGEIKFVHPKDVQDGKVEVTENDILTNLPFVAGCHMCFDHHSSEETRNGAERTDDHVLVAHADSAARIVYDHYGGKQQFPGISDEMMAAVDKADAARFSIEDVLNPQKWELLSFLMDARTGLGRFHDFRVSNYQLMMDLIDCCKDYTIEEILALPDVAERVELFRSHEKQAKEQIKRCSRVEGNLVVLDLRQEETIFAANRFIVYSLFPECNISMHCLWGRQKQNTVFTIGKSIFDRSCSTDVGELCLQYGGGGHEAAGTCQVAHEDADRVEQELIDKINHDAAVAV</sequence>
<dbReference type="AlphaFoldDB" id="A0A5B9R2L1"/>